<dbReference type="AlphaFoldDB" id="A0A1T4PTH9"/>
<feature type="transmembrane region" description="Helical" evidence="1">
    <location>
        <begin position="181"/>
        <end position="202"/>
    </location>
</feature>
<dbReference type="Pfam" id="PF04657">
    <property type="entry name" value="DMT_YdcZ"/>
    <property type="match status" value="2"/>
</dbReference>
<dbReference type="PANTHER" id="PTHR34821">
    <property type="entry name" value="INNER MEMBRANE PROTEIN YDCZ"/>
    <property type="match status" value="1"/>
</dbReference>
<evidence type="ECO:0000313" key="2">
    <source>
        <dbReference type="EMBL" id="SJZ94812.1"/>
    </source>
</evidence>
<dbReference type="InterPro" id="IPR006750">
    <property type="entry name" value="YdcZ"/>
</dbReference>
<feature type="transmembrane region" description="Helical" evidence="1">
    <location>
        <begin position="62"/>
        <end position="79"/>
    </location>
</feature>
<keyword evidence="1" id="KW-0472">Membrane</keyword>
<dbReference type="GO" id="GO:0005886">
    <property type="term" value="C:plasma membrane"/>
    <property type="evidence" value="ECO:0007669"/>
    <property type="project" value="TreeGrafter"/>
</dbReference>
<feature type="transmembrane region" description="Helical" evidence="1">
    <location>
        <begin position="124"/>
        <end position="143"/>
    </location>
</feature>
<dbReference type="STRING" id="118967.SAMN02745191_2150"/>
<reference evidence="3" key="1">
    <citation type="submission" date="2017-02" db="EMBL/GenBank/DDBJ databases">
        <authorList>
            <person name="Varghese N."/>
            <person name="Submissions S."/>
        </authorList>
    </citation>
    <scope>NUCLEOTIDE SEQUENCE [LARGE SCALE GENOMIC DNA]</scope>
    <source>
        <strain evidence="3">ATCC 25662</strain>
    </source>
</reference>
<feature type="transmembrane region" description="Helical" evidence="1">
    <location>
        <begin position="267"/>
        <end position="285"/>
    </location>
</feature>
<feature type="transmembrane region" description="Helical" evidence="1">
    <location>
        <begin position="214"/>
        <end position="234"/>
    </location>
</feature>
<evidence type="ECO:0000313" key="3">
    <source>
        <dbReference type="Proteomes" id="UP000243297"/>
    </source>
</evidence>
<keyword evidence="3" id="KW-1185">Reference proteome</keyword>
<dbReference type="OrthoDB" id="9766638at2"/>
<protein>
    <submittedName>
        <fullName evidence="2">Transporter family-2 protein</fullName>
    </submittedName>
</protein>
<name>A0A1T4PTH9_9FIRM</name>
<sequence length="319" mass="35422">MITLLALCTGFILAIMITLNGQLTQTYNMFLAIVIIHVVGVLFALCLCLIKKIKLDLFYVKPRWLYLGGAIGVFTTIANNVSFGQISMTSIIALGLFGQLMISVVVDTFGLFKMEKRSFKKSNLVILIFALLGILMMLDNSVWQGKVAVFMSIAAGVSVVMNRTVNAQLAQHIGDLPSSLVNHLVGLPITIIILVFVYQMRWVPLNYSLSLNPLIYLGGALGVITVVLSNITVYKIPAFKLTVLVFVSQLFTGICVDLLFGLNIDNASFKGGIVVALGIVIGLIIERVMKERERKEEESEVRLKRLEEIHFERVYKKFK</sequence>
<dbReference type="Proteomes" id="UP000243297">
    <property type="component" value="Unassembled WGS sequence"/>
</dbReference>
<feature type="transmembrane region" description="Helical" evidence="1">
    <location>
        <begin position="149"/>
        <end position="169"/>
    </location>
</feature>
<feature type="transmembrane region" description="Helical" evidence="1">
    <location>
        <begin position="91"/>
        <end position="112"/>
    </location>
</feature>
<feature type="transmembrane region" description="Helical" evidence="1">
    <location>
        <begin position="30"/>
        <end position="50"/>
    </location>
</feature>
<keyword evidence="1" id="KW-0812">Transmembrane</keyword>
<dbReference type="EMBL" id="FUWY01000007">
    <property type="protein sequence ID" value="SJZ94812.1"/>
    <property type="molecule type" value="Genomic_DNA"/>
</dbReference>
<accession>A0A1T4PTH9</accession>
<proteinExistence type="predicted"/>
<dbReference type="PANTHER" id="PTHR34821:SF2">
    <property type="entry name" value="INNER MEMBRANE PROTEIN YDCZ"/>
    <property type="match status" value="1"/>
</dbReference>
<feature type="transmembrane region" description="Helical" evidence="1">
    <location>
        <begin position="241"/>
        <end position="261"/>
    </location>
</feature>
<evidence type="ECO:0000256" key="1">
    <source>
        <dbReference type="SAM" id="Phobius"/>
    </source>
</evidence>
<dbReference type="RefSeq" id="WP_078712546.1">
    <property type="nucleotide sequence ID" value="NZ_FUWY01000007.1"/>
</dbReference>
<keyword evidence="1" id="KW-1133">Transmembrane helix</keyword>
<gene>
    <name evidence="2" type="ORF">SAMN02745191_2150</name>
</gene>
<organism evidence="2 3">
    <name type="scientific">Anaerorhabdus furcosa</name>
    <dbReference type="NCBI Taxonomy" id="118967"/>
    <lineage>
        <taxon>Bacteria</taxon>
        <taxon>Bacillati</taxon>
        <taxon>Bacillota</taxon>
        <taxon>Erysipelotrichia</taxon>
        <taxon>Erysipelotrichales</taxon>
        <taxon>Erysipelotrichaceae</taxon>
        <taxon>Anaerorhabdus</taxon>
    </lineage>
</organism>